<gene>
    <name evidence="3" type="primary">ABSGL_08419.1 scaffold 10128</name>
</gene>
<evidence type="ECO:0000313" key="4">
    <source>
        <dbReference type="Proteomes" id="UP000078561"/>
    </source>
</evidence>
<name>A0A168PM19_ABSGL</name>
<dbReference type="PRINTS" id="PR00837">
    <property type="entry name" value="V5TPXLIKE"/>
</dbReference>
<reference evidence="3" key="1">
    <citation type="submission" date="2016-04" db="EMBL/GenBank/DDBJ databases">
        <authorList>
            <person name="Evans L.H."/>
            <person name="Alamgir A."/>
            <person name="Owens N."/>
            <person name="Weber N.D."/>
            <person name="Virtaneva K."/>
            <person name="Barbian K."/>
            <person name="Babar A."/>
            <person name="Rosenke K."/>
        </authorList>
    </citation>
    <scope>NUCLEOTIDE SEQUENCE [LARGE SCALE GENOMIC DNA]</scope>
    <source>
        <strain evidence="3">CBS 101.48</strain>
    </source>
</reference>
<feature type="signal peptide" evidence="1">
    <location>
        <begin position="1"/>
        <end position="18"/>
    </location>
</feature>
<evidence type="ECO:0000313" key="3">
    <source>
        <dbReference type="EMBL" id="SAM02616.1"/>
    </source>
</evidence>
<accession>A0A168PM19</accession>
<dbReference type="PROSITE" id="PS01009">
    <property type="entry name" value="CRISP_1"/>
    <property type="match status" value="1"/>
</dbReference>
<feature type="domain" description="SCP" evidence="2">
    <location>
        <begin position="85"/>
        <end position="209"/>
    </location>
</feature>
<dbReference type="SUPFAM" id="SSF55797">
    <property type="entry name" value="PR-1-like"/>
    <property type="match status" value="1"/>
</dbReference>
<dbReference type="InterPro" id="IPR035940">
    <property type="entry name" value="CAP_sf"/>
</dbReference>
<dbReference type="InParanoid" id="A0A168PM19"/>
<feature type="chain" id="PRO_5007899697" description="SCP domain-containing protein" evidence="1">
    <location>
        <begin position="19"/>
        <end position="221"/>
    </location>
</feature>
<dbReference type="Pfam" id="PF00188">
    <property type="entry name" value="CAP"/>
    <property type="match status" value="1"/>
</dbReference>
<keyword evidence="1" id="KW-0732">Signal</keyword>
<proteinExistence type="predicted"/>
<sequence>MRSSFLITLIAITRLVCGGPVTTDNDAAFVGTIDDNAAFGGAIDEELANILNNSTLQMSGAISEKADGIAINPNSSEPIALSKLSGPSQILQMHNSRRYYHQVAPLRWSQGLANFAQSWANQCHYGHTNDPRFGENIAMGLPTWEATMKAWSDDEEGLFDYQNGGFSQATGHFTQIAWRETTLVGCAVQQCTRGLYFVCEYSAPGNVRGGYRQNVFPRRGY</sequence>
<dbReference type="InterPro" id="IPR014044">
    <property type="entry name" value="CAP_dom"/>
</dbReference>
<dbReference type="OrthoDB" id="337038at2759"/>
<dbReference type="Gene3D" id="3.40.33.10">
    <property type="entry name" value="CAP"/>
    <property type="match status" value="1"/>
</dbReference>
<keyword evidence="4" id="KW-1185">Reference proteome</keyword>
<organism evidence="3">
    <name type="scientific">Absidia glauca</name>
    <name type="common">Pin mould</name>
    <dbReference type="NCBI Taxonomy" id="4829"/>
    <lineage>
        <taxon>Eukaryota</taxon>
        <taxon>Fungi</taxon>
        <taxon>Fungi incertae sedis</taxon>
        <taxon>Mucoromycota</taxon>
        <taxon>Mucoromycotina</taxon>
        <taxon>Mucoromycetes</taxon>
        <taxon>Mucorales</taxon>
        <taxon>Cunninghamellaceae</taxon>
        <taxon>Absidia</taxon>
    </lineage>
</organism>
<protein>
    <recommendedName>
        <fullName evidence="2">SCP domain-containing protein</fullName>
    </recommendedName>
</protein>
<dbReference type="OMA" id="CANIPAM"/>
<dbReference type="PANTHER" id="PTHR10334">
    <property type="entry name" value="CYSTEINE-RICH SECRETORY PROTEIN-RELATED"/>
    <property type="match status" value="1"/>
</dbReference>
<dbReference type="Proteomes" id="UP000078561">
    <property type="component" value="Unassembled WGS sequence"/>
</dbReference>
<dbReference type="EMBL" id="LT553932">
    <property type="protein sequence ID" value="SAM02616.1"/>
    <property type="molecule type" value="Genomic_DNA"/>
</dbReference>
<evidence type="ECO:0000256" key="1">
    <source>
        <dbReference type="SAM" id="SignalP"/>
    </source>
</evidence>
<dbReference type="InterPro" id="IPR001283">
    <property type="entry name" value="CRISP-related"/>
</dbReference>
<evidence type="ECO:0000259" key="2">
    <source>
        <dbReference type="SMART" id="SM00198"/>
    </source>
</evidence>
<dbReference type="SMART" id="SM00198">
    <property type="entry name" value="SCP"/>
    <property type="match status" value="1"/>
</dbReference>
<dbReference type="AlphaFoldDB" id="A0A168PM19"/>
<dbReference type="STRING" id="4829.A0A168PM19"/>
<dbReference type="InterPro" id="IPR018244">
    <property type="entry name" value="Allrgn_V5/Tpx1_CS"/>
</dbReference>
<dbReference type="GO" id="GO:0005576">
    <property type="term" value="C:extracellular region"/>
    <property type="evidence" value="ECO:0007669"/>
    <property type="project" value="InterPro"/>
</dbReference>